<evidence type="ECO:0000256" key="5">
    <source>
        <dbReference type="ARBA" id="ARBA00022833"/>
    </source>
</evidence>
<feature type="domain" description="C2H2-type" evidence="9">
    <location>
        <begin position="87"/>
        <end position="114"/>
    </location>
</feature>
<name>A0A8X6TS14_NEPPI</name>
<keyword evidence="3" id="KW-0677">Repeat</keyword>
<dbReference type="AlphaFoldDB" id="A0A8X6TS14"/>
<feature type="compositionally biased region" description="Basic residues" evidence="8">
    <location>
        <begin position="160"/>
        <end position="173"/>
    </location>
</feature>
<gene>
    <name evidence="10" type="ORF">NPIL_357261</name>
</gene>
<dbReference type="GO" id="GO:0000981">
    <property type="term" value="F:DNA-binding transcription factor activity, RNA polymerase II-specific"/>
    <property type="evidence" value="ECO:0007669"/>
    <property type="project" value="TreeGrafter"/>
</dbReference>
<dbReference type="Pfam" id="PF00096">
    <property type="entry name" value="zf-C2H2"/>
    <property type="match status" value="2"/>
</dbReference>
<dbReference type="FunFam" id="3.30.160.60:FF:000690">
    <property type="entry name" value="Zinc finger protein 354C"/>
    <property type="match status" value="1"/>
</dbReference>
<comment type="caution">
    <text evidence="10">The sequence shown here is derived from an EMBL/GenBank/DDBJ whole genome shotgun (WGS) entry which is preliminary data.</text>
</comment>
<evidence type="ECO:0000313" key="11">
    <source>
        <dbReference type="Proteomes" id="UP000887013"/>
    </source>
</evidence>
<comment type="subcellular location">
    <subcellularLocation>
        <location evidence="1">Nucleus</location>
    </subcellularLocation>
</comment>
<keyword evidence="6" id="KW-0539">Nucleus</keyword>
<dbReference type="InterPro" id="IPR013087">
    <property type="entry name" value="Znf_C2H2_type"/>
</dbReference>
<dbReference type="PROSITE" id="PS00028">
    <property type="entry name" value="ZINC_FINGER_C2H2_1"/>
    <property type="match status" value="2"/>
</dbReference>
<evidence type="ECO:0000256" key="3">
    <source>
        <dbReference type="ARBA" id="ARBA00022737"/>
    </source>
</evidence>
<evidence type="ECO:0000256" key="1">
    <source>
        <dbReference type="ARBA" id="ARBA00004123"/>
    </source>
</evidence>
<dbReference type="Gene3D" id="3.30.160.60">
    <property type="entry name" value="Classic Zinc Finger"/>
    <property type="match status" value="2"/>
</dbReference>
<dbReference type="SUPFAM" id="SSF57667">
    <property type="entry name" value="beta-beta-alpha zinc fingers"/>
    <property type="match status" value="2"/>
</dbReference>
<dbReference type="EMBL" id="BMAW01015554">
    <property type="protein sequence ID" value="GFT44488.1"/>
    <property type="molecule type" value="Genomic_DNA"/>
</dbReference>
<evidence type="ECO:0000256" key="8">
    <source>
        <dbReference type="SAM" id="MobiDB-lite"/>
    </source>
</evidence>
<accession>A0A8X6TS14</accession>
<dbReference type="PANTHER" id="PTHR23226">
    <property type="entry name" value="ZINC FINGER AND SCAN DOMAIN-CONTAINING"/>
    <property type="match status" value="1"/>
</dbReference>
<dbReference type="GO" id="GO:0008270">
    <property type="term" value="F:zinc ion binding"/>
    <property type="evidence" value="ECO:0007669"/>
    <property type="project" value="UniProtKB-KW"/>
</dbReference>
<proteinExistence type="predicted"/>
<keyword evidence="2" id="KW-0479">Metal-binding</keyword>
<dbReference type="PROSITE" id="PS50157">
    <property type="entry name" value="ZINC_FINGER_C2H2_2"/>
    <property type="match status" value="2"/>
</dbReference>
<organism evidence="10 11">
    <name type="scientific">Nephila pilipes</name>
    <name type="common">Giant wood spider</name>
    <name type="synonym">Nephila maculata</name>
    <dbReference type="NCBI Taxonomy" id="299642"/>
    <lineage>
        <taxon>Eukaryota</taxon>
        <taxon>Metazoa</taxon>
        <taxon>Ecdysozoa</taxon>
        <taxon>Arthropoda</taxon>
        <taxon>Chelicerata</taxon>
        <taxon>Arachnida</taxon>
        <taxon>Araneae</taxon>
        <taxon>Araneomorphae</taxon>
        <taxon>Entelegynae</taxon>
        <taxon>Araneoidea</taxon>
        <taxon>Nephilidae</taxon>
        <taxon>Nephila</taxon>
    </lineage>
</organism>
<evidence type="ECO:0000256" key="2">
    <source>
        <dbReference type="ARBA" id="ARBA00022723"/>
    </source>
</evidence>
<evidence type="ECO:0000256" key="7">
    <source>
        <dbReference type="PROSITE-ProRule" id="PRU00042"/>
    </source>
</evidence>
<feature type="domain" description="C2H2-type" evidence="9">
    <location>
        <begin position="115"/>
        <end position="142"/>
    </location>
</feature>
<keyword evidence="4 7" id="KW-0863">Zinc-finger</keyword>
<protein>
    <recommendedName>
        <fullName evidence="9">C2H2-type domain-containing protein</fullName>
    </recommendedName>
</protein>
<dbReference type="GO" id="GO:0003682">
    <property type="term" value="F:chromatin binding"/>
    <property type="evidence" value="ECO:0007669"/>
    <property type="project" value="UniProtKB-ARBA"/>
</dbReference>
<dbReference type="FunFam" id="3.30.160.60:FF:000345">
    <property type="entry name" value="Zinc finger protein Gfi-1"/>
    <property type="match status" value="1"/>
</dbReference>
<keyword evidence="11" id="KW-1185">Reference proteome</keyword>
<dbReference type="OrthoDB" id="8117402at2759"/>
<dbReference type="PANTHER" id="PTHR23226:SF416">
    <property type="entry name" value="FI01424P"/>
    <property type="match status" value="1"/>
</dbReference>
<dbReference type="Proteomes" id="UP000887013">
    <property type="component" value="Unassembled WGS sequence"/>
</dbReference>
<evidence type="ECO:0000256" key="4">
    <source>
        <dbReference type="ARBA" id="ARBA00022771"/>
    </source>
</evidence>
<keyword evidence="5" id="KW-0862">Zinc</keyword>
<dbReference type="GO" id="GO:0005634">
    <property type="term" value="C:nucleus"/>
    <property type="evidence" value="ECO:0007669"/>
    <property type="project" value="UniProtKB-SubCell"/>
</dbReference>
<evidence type="ECO:0000313" key="10">
    <source>
        <dbReference type="EMBL" id="GFT44488.1"/>
    </source>
</evidence>
<evidence type="ECO:0000256" key="6">
    <source>
        <dbReference type="ARBA" id="ARBA00023242"/>
    </source>
</evidence>
<feature type="region of interest" description="Disordered" evidence="8">
    <location>
        <begin position="127"/>
        <end position="173"/>
    </location>
</feature>
<evidence type="ECO:0000259" key="9">
    <source>
        <dbReference type="PROSITE" id="PS50157"/>
    </source>
</evidence>
<sequence>MVDTAGFWGWDYVLDVFAVFWHSDPGATYEIDFGRRRRSWAKSDFRRSYGRRFWLLLHGRMRIDSCGSGSALYRKRHESIHTEEPLYPCNYCDKAFDQSHDLTIHIRTHTGEKLYLCSLCPKKFSTSSNLGRHQVKHSNKRSYPCSEYGRGFSRKDDVLRHRRKSCKKPKEKK</sequence>
<reference evidence="10" key="1">
    <citation type="submission" date="2020-08" db="EMBL/GenBank/DDBJ databases">
        <title>Multicomponent nature underlies the extraordinary mechanical properties of spider dragline silk.</title>
        <authorList>
            <person name="Kono N."/>
            <person name="Nakamura H."/>
            <person name="Mori M."/>
            <person name="Yoshida Y."/>
            <person name="Ohtoshi R."/>
            <person name="Malay A.D."/>
            <person name="Moran D.A.P."/>
            <person name="Tomita M."/>
            <person name="Numata K."/>
            <person name="Arakawa K."/>
        </authorList>
    </citation>
    <scope>NUCLEOTIDE SEQUENCE</scope>
</reference>
<dbReference type="SMART" id="SM00355">
    <property type="entry name" value="ZnF_C2H2"/>
    <property type="match status" value="2"/>
</dbReference>
<dbReference type="GO" id="GO:0000978">
    <property type="term" value="F:RNA polymerase II cis-regulatory region sequence-specific DNA binding"/>
    <property type="evidence" value="ECO:0007669"/>
    <property type="project" value="TreeGrafter"/>
</dbReference>
<dbReference type="InterPro" id="IPR036236">
    <property type="entry name" value="Znf_C2H2_sf"/>
</dbReference>